<dbReference type="KEGG" id="vta:B0399"/>
<dbReference type="EMBL" id="LT960612">
    <property type="protein sequence ID" value="SON52010.1"/>
    <property type="molecule type" value="Genomic_DNA"/>
</dbReference>
<name>A0A2N8ZJC7_9VIBR</name>
<evidence type="ECO:0000313" key="1">
    <source>
        <dbReference type="EMBL" id="SON52010.1"/>
    </source>
</evidence>
<dbReference type="AlphaFoldDB" id="A0A2N8ZJC7"/>
<dbReference type="OrthoDB" id="5884035at2"/>
<dbReference type="RefSeq" id="WP_102524359.1">
    <property type="nucleotide sequence ID" value="NZ_LT960612.1"/>
</dbReference>
<reference evidence="1 2" key="1">
    <citation type="submission" date="2017-10" db="EMBL/GenBank/DDBJ databases">
        <authorList>
            <person name="Banno H."/>
            <person name="Chua N.-H."/>
        </authorList>
    </citation>
    <scope>NUCLEOTIDE SEQUENCE [LARGE SCALE GENOMIC DNA]</scope>
    <source>
        <strain evidence="1">Vibrio tapetis CECT4600</strain>
    </source>
</reference>
<gene>
    <name evidence="1" type="ORF">VTAP4600_B0399</name>
</gene>
<dbReference type="Proteomes" id="UP000235828">
    <property type="component" value="Chromosome B"/>
</dbReference>
<organism evidence="1 2">
    <name type="scientific">Vibrio tapetis subsp. tapetis</name>
    <dbReference type="NCBI Taxonomy" id="1671868"/>
    <lineage>
        <taxon>Bacteria</taxon>
        <taxon>Pseudomonadati</taxon>
        <taxon>Pseudomonadota</taxon>
        <taxon>Gammaproteobacteria</taxon>
        <taxon>Vibrionales</taxon>
        <taxon>Vibrionaceae</taxon>
        <taxon>Vibrio</taxon>
    </lineage>
</organism>
<keyword evidence="2" id="KW-1185">Reference proteome</keyword>
<protein>
    <submittedName>
        <fullName evidence="1">Uncharacterized protein</fullName>
    </submittedName>
</protein>
<accession>A0A2N8ZJC7</accession>
<evidence type="ECO:0000313" key="2">
    <source>
        <dbReference type="Proteomes" id="UP000235828"/>
    </source>
</evidence>
<sequence length="80" mass="9092">MLLREFKTHYKQGNLDDVIAVPSAKGDGYYLMVKSKKWGVNSFLENSRDLKPRLFKTQHAMMNAAKDIGFNRAAIETTLA</sequence>
<proteinExistence type="predicted"/>